<dbReference type="Proteomes" id="UP001341840">
    <property type="component" value="Unassembled WGS sequence"/>
</dbReference>
<evidence type="ECO:0000313" key="1">
    <source>
        <dbReference type="EMBL" id="MED6136835.1"/>
    </source>
</evidence>
<name>A0ABU6SL90_9FABA</name>
<organism evidence="1 2">
    <name type="scientific">Stylosanthes scabra</name>
    <dbReference type="NCBI Taxonomy" id="79078"/>
    <lineage>
        <taxon>Eukaryota</taxon>
        <taxon>Viridiplantae</taxon>
        <taxon>Streptophyta</taxon>
        <taxon>Embryophyta</taxon>
        <taxon>Tracheophyta</taxon>
        <taxon>Spermatophyta</taxon>
        <taxon>Magnoliopsida</taxon>
        <taxon>eudicotyledons</taxon>
        <taxon>Gunneridae</taxon>
        <taxon>Pentapetalae</taxon>
        <taxon>rosids</taxon>
        <taxon>fabids</taxon>
        <taxon>Fabales</taxon>
        <taxon>Fabaceae</taxon>
        <taxon>Papilionoideae</taxon>
        <taxon>50 kb inversion clade</taxon>
        <taxon>dalbergioids sensu lato</taxon>
        <taxon>Dalbergieae</taxon>
        <taxon>Pterocarpus clade</taxon>
        <taxon>Stylosanthes</taxon>
    </lineage>
</organism>
<gene>
    <name evidence="1" type="ORF">PIB30_059485</name>
</gene>
<dbReference type="EMBL" id="JASCZI010060927">
    <property type="protein sequence ID" value="MED6136835.1"/>
    <property type="molecule type" value="Genomic_DNA"/>
</dbReference>
<keyword evidence="2" id="KW-1185">Reference proteome</keyword>
<reference evidence="1 2" key="1">
    <citation type="journal article" date="2023" name="Plants (Basel)">
        <title>Bridging the Gap: Combining Genomics and Transcriptomics Approaches to Understand Stylosanthes scabra, an Orphan Legume from the Brazilian Caatinga.</title>
        <authorList>
            <person name="Ferreira-Neto J.R.C."/>
            <person name="da Silva M.D."/>
            <person name="Binneck E."/>
            <person name="de Melo N.F."/>
            <person name="da Silva R.H."/>
            <person name="de Melo A.L.T.M."/>
            <person name="Pandolfi V."/>
            <person name="Bustamante F.O."/>
            <person name="Brasileiro-Vidal A.C."/>
            <person name="Benko-Iseppon A.M."/>
        </authorList>
    </citation>
    <scope>NUCLEOTIDE SEQUENCE [LARGE SCALE GENOMIC DNA]</scope>
    <source>
        <tissue evidence="1">Leaves</tissue>
    </source>
</reference>
<evidence type="ECO:0000313" key="2">
    <source>
        <dbReference type="Proteomes" id="UP001341840"/>
    </source>
</evidence>
<proteinExistence type="predicted"/>
<accession>A0ABU6SL90</accession>
<sequence length="157" mass="18160">MRRGGDRLRVAANGASIGVPDQKLSRLEAANEQWRIDSESILNRFSVNSVSISACERREEWLSLPFIAIDEWQFRNFAVWSVLDRTLNMMFSGGFVKHWEFKSAYRFSGGFQKTSLAAIVPAVEQTAAKWFSRTCIGGNFLNYHKWMKNRREMMKIL</sequence>
<protein>
    <submittedName>
        <fullName evidence="1">Uncharacterized protein</fullName>
    </submittedName>
</protein>
<comment type="caution">
    <text evidence="1">The sequence shown here is derived from an EMBL/GenBank/DDBJ whole genome shotgun (WGS) entry which is preliminary data.</text>
</comment>